<dbReference type="InterPro" id="IPR001611">
    <property type="entry name" value="Leu-rich_rpt"/>
</dbReference>
<comment type="subcellular location">
    <subcellularLocation>
        <location evidence="1">Cell membrane</location>
        <topology evidence="1">Single-pass type I membrane protein</topology>
    </subcellularLocation>
</comment>
<comment type="similarity">
    <text evidence="2">Belongs to the RLP family.</text>
</comment>
<proteinExistence type="inferred from homology"/>
<evidence type="ECO:0000256" key="6">
    <source>
        <dbReference type="ARBA" id="ARBA00022737"/>
    </source>
</evidence>
<keyword evidence="9" id="KW-0675">Receptor</keyword>
<evidence type="ECO:0000256" key="7">
    <source>
        <dbReference type="ARBA" id="ARBA00022989"/>
    </source>
</evidence>
<evidence type="ECO:0000256" key="2">
    <source>
        <dbReference type="ARBA" id="ARBA00009592"/>
    </source>
</evidence>
<keyword evidence="8" id="KW-0472">Membrane</keyword>
<dbReference type="SUPFAM" id="SSF52058">
    <property type="entry name" value="L domain-like"/>
    <property type="match status" value="1"/>
</dbReference>
<evidence type="ECO:0000256" key="5">
    <source>
        <dbReference type="ARBA" id="ARBA00022692"/>
    </source>
</evidence>
<dbReference type="AlphaFoldDB" id="A0A1U8IEB9"/>
<dbReference type="PRINTS" id="PR00019">
    <property type="entry name" value="LEURICHRPT"/>
</dbReference>
<dbReference type="GO" id="GO:0005886">
    <property type="term" value="C:plasma membrane"/>
    <property type="evidence" value="ECO:0007669"/>
    <property type="project" value="UniProtKB-SubCell"/>
</dbReference>
<evidence type="ECO:0000313" key="12">
    <source>
        <dbReference type="RefSeq" id="XP_016676417.1"/>
    </source>
</evidence>
<dbReference type="Gene3D" id="3.80.10.10">
    <property type="entry name" value="Ribonuclease Inhibitor"/>
    <property type="match status" value="1"/>
</dbReference>
<evidence type="ECO:0000256" key="4">
    <source>
        <dbReference type="ARBA" id="ARBA00022614"/>
    </source>
</evidence>
<keyword evidence="3" id="KW-1003">Cell membrane</keyword>
<dbReference type="InterPro" id="IPR032675">
    <property type="entry name" value="LRR_dom_sf"/>
</dbReference>
<dbReference type="KEGG" id="ghi:107895692"/>
<protein>
    <submittedName>
        <fullName evidence="12">Receptor-like protein 43</fullName>
    </submittedName>
</protein>
<dbReference type="PANTHER" id="PTHR27004:SF452">
    <property type="entry name" value="RECEPTOR-LIKE PROTEIN 12"/>
    <property type="match status" value="1"/>
</dbReference>
<organism evidence="11 12">
    <name type="scientific">Gossypium hirsutum</name>
    <name type="common">Upland cotton</name>
    <name type="synonym">Gossypium mexicanum</name>
    <dbReference type="NCBI Taxonomy" id="3635"/>
    <lineage>
        <taxon>Eukaryota</taxon>
        <taxon>Viridiplantae</taxon>
        <taxon>Streptophyta</taxon>
        <taxon>Embryophyta</taxon>
        <taxon>Tracheophyta</taxon>
        <taxon>Spermatophyta</taxon>
        <taxon>Magnoliopsida</taxon>
        <taxon>eudicotyledons</taxon>
        <taxon>Gunneridae</taxon>
        <taxon>Pentapetalae</taxon>
        <taxon>rosids</taxon>
        <taxon>malvids</taxon>
        <taxon>Malvales</taxon>
        <taxon>Malvaceae</taxon>
        <taxon>Malvoideae</taxon>
        <taxon>Gossypium</taxon>
    </lineage>
</organism>
<keyword evidence="11" id="KW-1185">Reference proteome</keyword>
<keyword evidence="6" id="KW-0677">Repeat</keyword>
<evidence type="ECO:0000256" key="8">
    <source>
        <dbReference type="ARBA" id="ARBA00023136"/>
    </source>
</evidence>
<evidence type="ECO:0000313" key="11">
    <source>
        <dbReference type="Proteomes" id="UP000818029"/>
    </source>
</evidence>
<evidence type="ECO:0000256" key="9">
    <source>
        <dbReference type="ARBA" id="ARBA00023170"/>
    </source>
</evidence>
<accession>A0A1U8IEB9</accession>
<dbReference type="PaxDb" id="3635-A0A1U8IEB9"/>
<reference evidence="11" key="1">
    <citation type="journal article" date="2020" name="Nat. Genet.">
        <title>Genomic diversifications of five Gossypium allopolyploid species and their impact on cotton improvement.</title>
        <authorList>
            <person name="Chen Z.J."/>
            <person name="Sreedasyam A."/>
            <person name="Ando A."/>
            <person name="Song Q."/>
            <person name="De Santiago L.M."/>
            <person name="Hulse-Kemp A.M."/>
            <person name="Ding M."/>
            <person name="Ye W."/>
            <person name="Kirkbride R.C."/>
            <person name="Jenkins J."/>
            <person name="Plott C."/>
            <person name="Lovell J."/>
            <person name="Lin Y.M."/>
            <person name="Vaughn R."/>
            <person name="Liu B."/>
            <person name="Simpson S."/>
            <person name="Scheffler B.E."/>
            <person name="Wen L."/>
            <person name="Saski C.A."/>
            <person name="Grover C.E."/>
            <person name="Hu G."/>
            <person name="Conover J.L."/>
            <person name="Carlson J.W."/>
            <person name="Shu S."/>
            <person name="Boston L.B."/>
            <person name="Williams M."/>
            <person name="Peterson D.G."/>
            <person name="McGee K."/>
            <person name="Jones D.C."/>
            <person name="Wendel J.F."/>
            <person name="Stelly D.M."/>
            <person name="Grimwood J."/>
            <person name="Schmutz J."/>
        </authorList>
    </citation>
    <scope>NUCLEOTIDE SEQUENCE [LARGE SCALE GENOMIC DNA]</scope>
    <source>
        <strain evidence="11">cv. TM-1</strain>
    </source>
</reference>
<sequence length="169" mass="19046">MKDIPVDKSGPKYMGGDYYQDSVIITLKGLDFKLERILTSFTVIDFSSNHFKGSIPKEVGELKSLIVLNFSHNSLAGNIPPSLGKMAALESLDLSSNKLQGRIPVQLTDLTYLGALNLSHNNLEGQIPLANQFDTFERLLRWQLWTMWISIVKEMWQRSGTRITSINNC</sequence>
<keyword evidence="7" id="KW-1133">Transmembrane helix</keyword>
<dbReference type="PANTHER" id="PTHR27004">
    <property type="entry name" value="RECEPTOR-LIKE PROTEIN 12 ISOFORM X1"/>
    <property type="match status" value="1"/>
</dbReference>
<keyword evidence="5" id="KW-0812">Transmembrane</keyword>
<dbReference type="Proteomes" id="UP000818029">
    <property type="component" value="Chromosome D05"/>
</dbReference>
<name>A0A1U8IEB9_GOSHI</name>
<dbReference type="Pfam" id="PF13855">
    <property type="entry name" value="LRR_8"/>
    <property type="match status" value="1"/>
</dbReference>
<dbReference type="GeneID" id="107895692"/>
<dbReference type="FunFam" id="3.80.10.10:FF:000111">
    <property type="entry name" value="LRR receptor-like serine/threonine-protein kinase ERECTA"/>
    <property type="match status" value="1"/>
</dbReference>
<keyword evidence="10" id="KW-0325">Glycoprotein</keyword>
<reference evidence="12" key="2">
    <citation type="submission" date="2025-08" db="UniProtKB">
        <authorList>
            <consortium name="RefSeq"/>
        </authorList>
    </citation>
    <scope>IDENTIFICATION</scope>
</reference>
<evidence type="ECO:0000256" key="10">
    <source>
        <dbReference type="ARBA" id="ARBA00023180"/>
    </source>
</evidence>
<evidence type="ECO:0000256" key="3">
    <source>
        <dbReference type="ARBA" id="ARBA00022475"/>
    </source>
</evidence>
<dbReference type="Pfam" id="PF00560">
    <property type="entry name" value="LRR_1"/>
    <property type="match status" value="1"/>
</dbReference>
<dbReference type="RefSeq" id="XP_016676417.1">
    <property type="nucleotide sequence ID" value="XM_016820928.1"/>
</dbReference>
<dbReference type="SMR" id="A0A1U8IEB9"/>
<gene>
    <name evidence="12" type="primary">LOC107895692</name>
</gene>
<keyword evidence="4" id="KW-0433">Leucine-rich repeat</keyword>
<dbReference type="STRING" id="3635.A0A1U8IEB9"/>
<evidence type="ECO:0000256" key="1">
    <source>
        <dbReference type="ARBA" id="ARBA00004251"/>
    </source>
</evidence>